<reference evidence="3 4" key="1">
    <citation type="submission" date="2016-09" db="EMBL/GenBank/DDBJ databases">
        <title>The draft genome of Dichanthelium oligosanthes: A C3 panicoid grass species.</title>
        <authorList>
            <person name="Studer A.J."/>
            <person name="Schnable J.C."/>
            <person name="Brutnell T.P."/>
        </authorList>
    </citation>
    <scope>NUCLEOTIDE SEQUENCE [LARGE SCALE GENOMIC DNA]</scope>
    <source>
        <strain evidence="4">cv. Kellogg 1175</strain>
        <tissue evidence="3">Leaf</tissue>
    </source>
</reference>
<gene>
    <name evidence="3" type="ORF">BAE44_0008736</name>
</gene>
<evidence type="ECO:0000313" key="3">
    <source>
        <dbReference type="EMBL" id="OEL30243.1"/>
    </source>
</evidence>
<dbReference type="InterPro" id="IPR011990">
    <property type="entry name" value="TPR-like_helical_dom_sf"/>
</dbReference>
<evidence type="ECO:0008006" key="5">
    <source>
        <dbReference type="Google" id="ProtNLM"/>
    </source>
</evidence>
<name>A0A1E5VYN6_9POAL</name>
<comment type="caution">
    <text evidence="3">The sequence shown here is derived from an EMBL/GenBank/DDBJ whole genome shotgun (WGS) entry which is preliminary data.</text>
</comment>
<keyword evidence="1" id="KW-0677">Repeat</keyword>
<proteinExistence type="predicted"/>
<dbReference type="InterPro" id="IPR002885">
    <property type="entry name" value="PPR_rpt"/>
</dbReference>
<keyword evidence="4" id="KW-1185">Reference proteome</keyword>
<dbReference type="EMBL" id="LWDX02025991">
    <property type="protein sequence ID" value="OEL30243.1"/>
    <property type="molecule type" value="Genomic_DNA"/>
</dbReference>
<evidence type="ECO:0000256" key="1">
    <source>
        <dbReference type="ARBA" id="ARBA00022737"/>
    </source>
</evidence>
<accession>A0A1E5VYN6</accession>
<dbReference type="GO" id="GO:0003723">
    <property type="term" value="F:RNA binding"/>
    <property type="evidence" value="ECO:0007669"/>
    <property type="project" value="InterPro"/>
</dbReference>
<evidence type="ECO:0000313" key="4">
    <source>
        <dbReference type="Proteomes" id="UP000095767"/>
    </source>
</evidence>
<dbReference type="InterPro" id="IPR046960">
    <property type="entry name" value="PPR_At4g14850-like_plant"/>
</dbReference>
<organism evidence="3 4">
    <name type="scientific">Dichanthelium oligosanthes</name>
    <dbReference type="NCBI Taxonomy" id="888268"/>
    <lineage>
        <taxon>Eukaryota</taxon>
        <taxon>Viridiplantae</taxon>
        <taxon>Streptophyta</taxon>
        <taxon>Embryophyta</taxon>
        <taxon>Tracheophyta</taxon>
        <taxon>Spermatophyta</taxon>
        <taxon>Magnoliopsida</taxon>
        <taxon>Liliopsida</taxon>
        <taxon>Poales</taxon>
        <taxon>Poaceae</taxon>
        <taxon>PACMAD clade</taxon>
        <taxon>Panicoideae</taxon>
        <taxon>Panicodae</taxon>
        <taxon>Paniceae</taxon>
        <taxon>Dichantheliinae</taxon>
        <taxon>Dichanthelium</taxon>
    </lineage>
</organism>
<dbReference type="Pfam" id="PF01535">
    <property type="entry name" value="PPR"/>
    <property type="match status" value="1"/>
</dbReference>
<dbReference type="AlphaFoldDB" id="A0A1E5VYN6"/>
<dbReference type="PANTHER" id="PTHR47926">
    <property type="entry name" value="PENTATRICOPEPTIDE REPEAT-CONTAINING PROTEIN"/>
    <property type="match status" value="1"/>
</dbReference>
<protein>
    <recommendedName>
        <fullName evidence="5">Pentatricopeptide repeat-containing protein</fullName>
    </recommendedName>
</protein>
<keyword evidence="2" id="KW-0809">Transit peptide</keyword>
<sequence>MKQLTSASRQSHHGRVLHHFFTSLRPGDRGAVDPHPAAVPTALRACARLGNASSGRLIHALVLTRFPSLASDAVAATAFLDMYAKCGLVASARWVFEEMPRSDDLVAWNALLAGYASHCSGRACTAPCKKNTASNGGWSTTPPWCISLAEPGSSPRHMISSNSCPRSLIASFLGACRSHGNVELAELAASRLLTVEPANAASCLLLSDALASAGERRQTG</sequence>
<dbReference type="Gene3D" id="1.25.40.10">
    <property type="entry name" value="Tetratricopeptide repeat domain"/>
    <property type="match status" value="1"/>
</dbReference>
<evidence type="ECO:0000256" key="2">
    <source>
        <dbReference type="ARBA" id="ARBA00022946"/>
    </source>
</evidence>
<dbReference type="GO" id="GO:0009451">
    <property type="term" value="P:RNA modification"/>
    <property type="evidence" value="ECO:0007669"/>
    <property type="project" value="InterPro"/>
</dbReference>
<dbReference type="STRING" id="888268.A0A1E5VYN6"/>
<dbReference type="Proteomes" id="UP000095767">
    <property type="component" value="Unassembled WGS sequence"/>
</dbReference>
<dbReference type="OrthoDB" id="1936721at2759"/>